<keyword evidence="1" id="KW-1133">Transmembrane helix</keyword>
<organism evidence="2 3">
    <name type="scientific">Gimesia maris</name>
    <dbReference type="NCBI Taxonomy" id="122"/>
    <lineage>
        <taxon>Bacteria</taxon>
        <taxon>Pseudomonadati</taxon>
        <taxon>Planctomycetota</taxon>
        <taxon>Planctomycetia</taxon>
        <taxon>Planctomycetales</taxon>
        <taxon>Planctomycetaceae</taxon>
        <taxon>Gimesia</taxon>
    </lineage>
</organism>
<accession>A0A3D3R6Y1</accession>
<evidence type="ECO:0000313" key="3">
    <source>
        <dbReference type="Proteomes" id="UP000263642"/>
    </source>
</evidence>
<evidence type="ECO:0000256" key="1">
    <source>
        <dbReference type="SAM" id="Phobius"/>
    </source>
</evidence>
<reference evidence="2 3" key="1">
    <citation type="journal article" date="2018" name="Nat. Biotechnol.">
        <title>A standardized bacterial taxonomy based on genome phylogeny substantially revises the tree of life.</title>
        <authorList>
            <person name="Parks D.H."/>
            <person name="Chuvochina M."/>
            <person name="Waite D.W."/>
            <person name="Rinke C."/>
            <person name="Skarshewski A."/>
            <person name="Chaumeil P.A."/>
            <person name="Hugenholtz P."/>
        </authorList>
    </citation>
    <scope>NUCLEOTIDE SEQUENCE [LARGE SCALE GENOMIC DNA]</scope>
    <source>
        <strain evidence="2">UBA9375</strain>
    </source>
</reference>
<keyword evidence="1" id="KW-0472">Membrane</keyword>
<sequence length="76" mass="8672">MTPLHHIGNFVRDLVVQIPMSAVRLLFVGTLVAVLIWVLRLPQETTTAENATHWYQNLKIWACLALAIQIVIYSIF</sequence>
<proteinExistence type="predicted"/>
<keyword evidence="1" id="KW-0812">Transmembrane</keyword>
<dbReference type="EMBL" id="DQAY01000056">
    <property type="protein sequence ID" value="HCO23370.1"/>
    <property type="molecule type" value="Genomic_DNA"/>
</dbReference>
<evidence type="ECO:0000313" key="2">
    <source>
        <dbReference type="EMBL" id="HCO23370.1"/>
    </source>
</evidence>
<dbReference type="Proteomes" id="UP000263642">
    <property type="component" value="Unassembled WGS sequence"/>
</dbReference>
<name>A0A3D3R6Y1_9PLAN</name>
<gene>
    <name evidence="2" type="ORF">DIT97_10045</name>
</gene>
<feature type="transmembrane region" description="Helical" evidence="1">
    <location>
        <begin position="21"/>
        <end position="38"/>
    </location>
</feature>
<protein>
    <submittedName>
        <fullName evidence="2">Uncharacterized protein</fullName>
    </submittedName>
</protein>
<dbReference type="AlphaFoldDB" id="A0A3D3R6Y1"/>
<comment type="caution">
    <text evidence="2">The sequence shown here is derived from an EMBL/GenBank/DDBJ whole genome shotgun (WGS) entry which is preliminary data.</text>
</comment>
<feature type="transmembrane region" description="Helical" evidence="1">
    <location>
        <begin position="58"/>
        <end position="75"/>
    </location>
</feature>